<dbReference type="Pfam" id="PF08241">
    <property type="entry name" value="Methyltransf_11"/>
    <property type="match status" value="1"/>
</dbReference>
<keyword evidence="2 5" id="KW-0489">Methyltransferase</keyword>
<evidence type="ECO:0000259" key="4">
    <source>
        <dbReference type="Pfam" id="PF08241"/>
    </source>
</evidence>
<dbReference type="Proteomes" id="UP000011083">
    <property type="component" value="Unassembled WGS sequence"/>
</dbReference>
<feature type="domain" description="Methyltransferase type 11" evidence="4">
    <location>
        <begin position="58"/>
        <end position="148"/>
    </location>
</feature>
<evidence type="ECO:0000313" key="5">
    <source>
        <dbReference type="EMBL" id="ELR15592.1"/>
    </source>
</evidence>
<evidence type="ECO:0000313" key="6">
    <source>
        <dbReference type="Proteomes" id="UP000011083"/>
    </source>
</evidence>
<dbReference type="GeneID" id="14916208"/>
<gene>
    <name evidence="5" type="ORF">ACA1_164730</name>
</gene>
<dbReference type="InterPro" id="IPR051052">
    <property type="entry name" value="Diverse_substrate_MTase"/>
</dbReference>
<protein>
    <submittedName>
        <fullName evidence="5">Methyltransferase type 11, putative</fullName>
    </submittedName>
</protein>
<dbReference type="VEuPathDB" id="AmoebaDB:ACA1_164730"/>
<keyword evidence="6" id="KW-1185">Reference proteome</keyword>
<dbReference type="CDD" id="cd02440">
    <property type="entry name" value="AdoMet_MTases"/>
    <property type="match status" value="1"/>
</dbReference>
<dbReference type="PANTHER" id="PTHR44942:SF4">
    <property type="entry name" value="METHYLTRANSFERASE TYPE 11 DOMAIN-CONTAINING PROTEIN"/>
    <property type="match status" value="1"/>
</dbReference>
<accession>L8GRR8</accession>
<dbReference type="GO" id="GO:0008757">
    <property type="term" value="F:S-adenosylmethionine-dependent methyltransferase activity"/>
    <property type="evidence" value="ECO:0007669"/>
    <property type="project" value="InterPro"/>
</dbReference>
<reference evidence="5 6" key="1">
    <citation type="journal article" date="2013" name="Genome Biol.">
        <title>Genome of Acanthamoeba castellanii highlights extensive lateral gene transfer and early evolution of tyrosine kinase signaling.</title>
        <authorList>
            <person name="Clarke M."/>
            <person name="Lohan A.J."/>
            <person name="Liu B."/>
            <person name="Lagkouvardos I."/>
            <person name="Roy S."/>
            <person name="Zafar N."/>
            <person name="Bertelli C."/>
            <person name="Schilde C."/>
            <person name="Kianianmomeni A."/>
            <person name="Burglin T.R."/>
            <person name="Frech C."/>
            <person name="Turcotte B."/>
            <person name="Kopec K.O."/>
            <person name="Synnott J.M."/>
            <person name="Choo C."/>
            <person name="Paponov I."/>
            <person name="Finkler A."/>
            <person name="Soon Heng Tan C."/>
            <person name="Hutchins A.P."/>
            <person name="Weinmeier T."/>
            <person name="Rattei T."/>
            <person name="Chu J.S."/>
            <person name="Gimenez G."/>
            <person name="Irimia M."/>
            <person name="Rigden D.J."/>
            <person name="Fitzpatrick D.A."/>
            <person name="Lorenzo-Morales J."/>
            <person name="Bateman A."/>
            <person name="Chiu C.H."/>
            <person name="Tang P."/>
            <person name="Hegemann P."/>
            <person name="Fromm H."/>
            <person name="Raoult D."/>
            <person name="Greub G."/>
            <person name="Miranda-Saavedra D."/>
            <person name="Chen N."/>
            <person name="Nash P."/>
            <person name="Ginger M.L."/>
            <person name="Horn M."/>
            <person name="Schaap P."/>
            <person name="Caler L."/>
            <person name="Loftus B."/>
        </authorList>
    </citation>
    <scope>NUCLEOTIDE SEQUENCE [LARGE SCALE GENOMIC DNA]</scope>
    <source>
        <strain evidence="5 6">Neff</strain>
    </source>
</reference>
<dbReference type="PANTHER" id="PTHR44942">
    <property type="entry name" value="METHYLTRANSF_11 DOMAIN-CONTAINING PROTEIN"/>
    <property type="match status" value="1"/>
</dbReference>
<dbReference type="STRING" id="1257118.L8GRR8"/>
<dbReference type="OrthoDB" id="10027013at2759"/>
<dbReference type="RefSeq" id="XP_004337605.1">
    <property type="nucleotide sequence ID" value="XM_004337557.1"/>
</dbReference>
<dbReference type="AlphaFoldDB" id="L8GRR8"/>
<proteinExistence type="inferred from homology"/>
<evidence type="ECO:0000256" key="1">
    <source>
        <dbReference type="ARBA" id="ARBA00008361"/>
    </source>
</evidence>
<evidence type="ECO:0000256" key="2">
    <source>
        <dbReference type="ARBA" id="ARBA00022603"/>
    </source>
</evidence>
<dbReference type="EMBL" id="KB008026">
    <property type="protein sequence ID" value="ELR15592.1"/>
    <property type="molecule type" value="Genomic_DNA"/>
</dbReference>
<organism evidence="5 6">
    <name type="scientific">Acanthamoeba castellanii (strain ATCC 30010 / Neff)</name>
    <dbReference type="NCBI Taxonomy" id="1257118"/>
    <lineage>
        <taxon>Eukaryota</taxon>
        <taxon>Amoebozoa</taxon>
        <taxon>Discosea</taxon>
        <taxon>Longamoebia</taxon>
        <taxon>Centramoebida</taxon>
        <taxon>Acanthamoebidae</taxon>
        <taxon>Acanthamoeba</taxon>
    </lineage>
</organism>
<comment type="similarity">
    <text evidence="1">Belongs to the methyltransferase superfamily.</text>
</comment>
<dbReference type="OMA" id="VAGQCWH"/>
<dbReference type="SUPFAM" id="SSF53335">
    <property type="entry name" value="S-adenosyl-L-methionine-dependent methyltransferases"/>
    <property type="match status" value="1"/>
</dbReference>
<dbReference type="InterPro" id="IPR013216">
    <property type="entry name" value="Methyltransf_11"/>
</dbReference>
<keyword evidence="3 5" id="KW-0808">Transferase</keyword>
<sequence>MEKQAEGARKAYEYGQENKIDWGRTASDYTRYRAGFPAELFVRLERSFGVGLPDQRVLDIGTGTGTLAKRGCSVTGLDPSAEMMEGAKALDEKEGVRVTYVQGKTEDTQLPTASFEVVTAGTCWHWFDSHKAFAEVARLLVEGGRLVICHFDWLPIKGSIAWRTEQLWNMNGGTGFYPQWTIDAAECGFTHIETFSFDVSVPYSHEAWRGRLRAMGGIAAALTPDQVARFDRELDALLREHAPDEPLFIPHRVWAMIATRPAK</sequence>
<dbReference type="GO" id="GO:0032259">
    <property type="term" value="P:methylation"/>
    <property type="evidence" value="ECO:0007669"/>
    <property type="project" value="UniProtKB-KW"/>
</dbReference>
<dbReference type="InterPro" id="IPR029063">
    <property type="entry name" value="SAM-dependent_MTases_sf"/>
</dbReference>
<name>L8GRR8_ACACF</name>
<evidence type="ECO:0000256" key="3">
    <source>
        <dbReference type="ARBA" id="ARBA00022679"/>
    </source>
</evidence>
<dbReference type="KEGG" id="acan:ACA1_164730"/>
<dbReference type="Gene3D" id="3.40.50.150">
    <property type="entry name" value="Vaccinia Virus protein VP39"/>
    <property type="match status" value="1"/>
</dbReference>